<dbReference type="VEuPathDB" id="VectorBase:SSCA001426"/>
<sequence length="62" mass="6859">MLHHSKVNDSDYGGEMKNVSYSFGSNTHSHVHTYTHFGAYPLQMSAVKSGNQCGEVFCCAFI</sequence>
<reference evidence="1 2" key="1">
    <citation type="journal article" date="2015" name="Parasit. Vectors">
        <title>Draft genome of the scabies mite.</title>
        <authorList>
            <person name="Rider S.D.Jr."/>
            <person name="Morgan M.S."/>
            <person name="Arlian L.G."/>
        </authorList>
    </citation>
    <scope>NUCLEOTIDE SEQUENCE [LARGE SCALE GENOMIC DNA]</scope>
    <source>
        <strain evidence="1">Arlian Lab</strain>
    </source>
</reference>
<dbReference type="Proteomes" id="UP000616769">
    <property type="component" value="Unassembled WGS sequence"/>
</dbReference>
<accession>A0A132AGU1</accession>
<name>A0A132AGU1_SARSC</name>
<proteinExistence type="predicted"/>
<comment type="caution">
    <text evidence="1">The sequence shown here is derived from an EMBL/GenBank/DDBJ whole genome shotgun (WGS) entry which is preliminary data.</text>
</comment>
<evidence type="ECO:0000313" key="1">
    <source>
        <dbReference type="EMBL" id="KPM10211.1"/>
    </source>
</evidence>
<gene>
    <name evidence="1" type="ORF">QR98_0087610</name>
</gene>
<evidence type="ECO:0000313" key="2">
    <source>
        <dbReference type="Proteomes" id="UP000616769"/>
    </source>
</evidence>
<dbReference type="AlphaFoldDB" id="A0A132AGU1"/>
<dbReference type="EMBL" id="JXLN01014751">
    <property type="protein sequence ID" value="KPM10211.1"/>
    <property type="molecule type" value="Genomic_DNA"/>
</dbReference>
<protein>
    <submittedName>
        <fullName evidence="1">Uncharacterized protein</fullName>
    </submittedName>
</protein>
<organism evidence="1 2">
    <name type="scientific">Sarcoptes scabiei</name>
    <name type="common">Itch mite</name>
    <name type="synonym">Acarus scabiei</name>
    <dbReference type="NCBI Taxonomy" id="52283"/>
    <lineage>
        <taxon>Eukaryota</taxon>
        <taxon>Metazoa</taxon>
        <taxon>Ecdysozoa</taxon>
        <taxon>Arthropoda</taxon>
        <taxon>Chelicerata</taxon>
        <taxon>Arachnida</taxon>
        <taxon>Acari</taxon>
        <taxon>Acariformes</taxon>
        <taxon>Sarcoptiformes</taxon>
        <taxon>Astigmata</taxon>
        <taxon>Psoroptidia</taxon>
        <taxon>Sarcoptoidea</taxon>
        <taxon>Sarcoptidae</taxon>
        <taxon>Sarcoptinae</taxon>
        <taxon>Sarcoptes</taxon>
    </lineage>
</organism>